<protein>
    <submittedName>
        <fullName evidence="1">Uncharacterized protein</fullName>
    </submittedName>
</protein>
<dbReference type="EMBL" id="JACSDY010000006">
    <property type="protein sequence ID" value="KAF7425862.1"/>
    <property type="molecule type" value="Genomic_DNA"/>
</dbReference>
<reference evidence="1" key="1">
    <citation type="journal article" date="2020" name="G3 (Bethesda)">
        <title>High-Quality Assemblies for Three Invasive Social Wasps from the &lt;i&gt;Vespula&lt;/i&gt; Genus.</title>
        <authorList>
            <person name="Harrop T.W.R."/>
            <person name="Guhlin J."/>
            <person name="McLaughlin G.M."/>
            <person name="Permina E."/>
            <person name="Stockwell P."/>
            <person name="Gilligan J."/>
            <person name="Le Lec M.F."/>
            <person name="Gruber M.A.M."/>
            <person name="Quinn O."/>
            <person name="Lovegrove M."/>
            <person name="Duncan E.J."/>
            <person name="Remnant E.J."/>
            <person name="Van Eeckhoven J."/>
            <person name="Graham B."/>
            <person name="Knapp R.A."/>
            <person name="Langford K.W."/>
            <person name="Kronenberg Z."/>
            <person name="Press M.O."/>
            <person name="Eacker S.M."/>
            <person name="Wilson-Rankin E.E."/>
            <person name="Purcell J."/>
            <person name="Lester P.J."/>
            <person name="Dearden P.K."/>
        </authorList>
    </citation>
    <scope>NUCLEOTIDE SEQUENCE</scope>
    <source>
        <strain evidence="1">Volc-1</strain>
    </source>
</reference>
<dbReference type="Proteomes" id="UP000600918">
    <property type="component" value="Unassembled WGS sequence"/>
</dbReference>
<organism evidence="1 2">
    <name type="scientific">Vespula pensylvanica</name>
    <name type="common">Western yellow jacket</name>
    <name type="synonym">Wasp</name>
    <dbReference type="NCBI Taxonomy" id="30213"/>
    <lineage>
        <taxon>Eukaryota</taxon>
        <taxon>Metazoa</taxon>
        <taxon>Ecdysozoa</taxon>
        <taxon>Arthropoda</taxon>
        <taxon>Hexapoda</taxon>
        <taxon>Insecta</taxon>
        <taxon>Pterygota</taxon>
        <taxon>Neoptera</taxon>
        <taxon>Endopterygota</taxon>
        <taxon>Hymenoptera</taxon>
        <taxon>Apocrita</taxon>
        <taxon>Aculeata</taxon>
        <taxon>Vespoidea</taxon>
        <taxon>Vespidae</taxon>
        <taxon>Vespinae</taxon>
        <taxon>Vespula</taxon>
    </lineage>
</organism>
<comment type="caution">
    <text evidence="1">The sequence shown here is derived from an EMBL/GenBank/DDBJ whole genome shotgun (WGS) entry which is preliminary data.</text>
</comment>
<dbReference type="AlphaFoldDB" id="A0A834UAM5"/>
<evidence type="ECO:0000313" key="2">
    <source>
        <dbReference type="Proteomes" id="UP000600918"/>
    </source>
</evidence>
<proteinExistence type="predicted"/>
<evidence type="ECO:0000313" key="1">
    <source>
        <dbReference type="EMBL" id="KAF7425862.1"/>
    </source>
</evidence>
<accession>A0A834UAM5</accession>
<name>A0A834UAM5_VESPE</name>
<sequence length="140" mass="16098">MQAKYYTVVPEAFNSIKSILRMGYYSTSVLAITTIFPEIQTTNQQIYSHYTKSHKLEVFLARKPMFTVTLRASFQTFMVRARGIRKILNVIVKPSLEVDTTRQWPSVNELPQIRTLPIGWADIPTYILPTGLLDELDSNL</sequence>
<keyword evidence="2" id="KW-1185">Reference proteome</keyword>
<gene>
    <name evidence="1" type="ORF">H0235_008300</name>
</gene>